<evidence type="ECO:0000259" key="1">
    <source>
        <dbReference type="Pfam" id="PF02214"/>
    </source>
</evidence>
<proteinExistence type="predicted"/>
<sequence>MPADQEKTVMLNVGGCLYTVSLELLKIWAKKGSPILYDIVSESNENPISVDGDGRIFKYVLHYMRYGQVTLPVREDLEPFHDELDRFGINPIENNSGIMIALNQPAGENEEVAYNNGVSRVDIDNIETSMITSCEPNPDTFHEKNTAAFGLNFICGLIAIHIKVLEYNAVVELLIYSTYVCILHEGSHYWIVSTNPIRMAL</sequence>
<dbReference type="Gene3D" id="3.30.710.10">
    <property type="entry name" value="Potassium Channel Kv1.1, Chain A"/>
    <property type="match status" value="1"/>
</dbReference>
<name>A0AAD3D2P5_9STRA</name>
<dbReference type="InterPro" id="IPR011333">
    <property type="entry name" value="SKP1/BTB/POZ_sf"/>
</dbReference>
<accession>A0AAD3D2P5</accession>
<dbReference type="SUPFAM" id="SSF54695">
    <property type="entry name" value="POZ domain"/>
    <property type="match status" value="1"/>
</dbReference>
<gene>
    <name evidence="2" type="ORF">CTEN210_11926</name>
</gene>
<dbReference type="Proteomes" id="UP001054902">
    <property type="component" value="Unassembled WGS sequence"/>
</dbReference>
<evidence type="ECO:0000313" key="2">
    <source>
        <dbReference type="EMBL" id="GFH55450.1"/>
    </source>
</evidence>
<protein>
    <recommendedName>
        <fullName evidence="1">Potassium channel tetramerisation-type BTB domain-containing protein</fullName>
    </recommendedName>
</protein>
<feature type="domain" description="Potassium channel tetramerisation-type BTB" evidence="1">
    <location>
        <begin position="9"/>
        <end position="91"/>
    </location>
</feature>
<evidence type="ECO:0000313" key="3">
    <source>
        <dbReference type="Proteomes" id="UP001054902"/>
    </source>
</evidence>
<dbReference type="EMBL" id="BLLK01000049">
    <property type="protein sequence ID" value="GFH55450.1"/>
    <property type="molecule type" value="Genomic_DNA"/>
</dbReference>
<dbReference type="AlphaFoldDB" id="A0AAD3D2P5"/>
<dbReference type="PANTHER" id="PTHR14499">
    <property type="entry name" value="POTASSIUM CHANNEL TETRAMERIZATION DOMAIN-CONTAINING"/>
    <property type="match status" value="1"/>
</dbReference>
<keyword evidence="3" id="KW-1185">Reference proteome</keyword>
<organism evidence="2 3">
    <name type="scientific">Chaetoceros tenuissimus</name>
    <dbReference type="NCBI Taxonomy" id="426638"/>
    <lineage>
        <taxon>Eukaryota</taxon>
        <taxon>Sar</taxon>
        <taxon>Stramenopiles</taxon>
        <taxon>Ochrophyta</taxon>
        <taxon>Bacillariophyta</taxon>
        <taxon>Coscinodiscophyceae</taxon>
        <taxon>Chaetocerotophycidae</taxon>
        <taxon>Chaetocerotales</taxon>
        <taxon>Chaetocerotaceae</taxon>
        <taxon>Chaetoceros</taxon>
    </lineage>
</organism>
<dbReference type="GO" id="GO:0051260">
    <property type="term" value="P:protein homooligomerization"/>
    <property type="evidence" value="ECO:0007669"/>
    <property type="project" value="InterPro"/>
</dbReference>
<dbReference type="InterPro" id="IPR003131">
    <property type="entry name" value="T1-type_BTB"/>
</dbReference>
<dbReference type="PANTHER" id="PTHR14499:SF136">
    <property type="entry name" value="GH08630P"/>
    <property type="match status" value="1"/>
</dbReference>
<dbReference type="Pfam" id="PF02214">
    <property type="entry name" value="BTB_2"/>
    <property type="match status" value="1"/>
</dbReference>
<reference evidence="2 3" key="1">
    <citation type="journal article" date="2021" name="Sci. Rep.">
        <title>The genome of the diatom Chaetoceros tenuissimus carries an ancient integrated fragment of an extant virus.</title>
        <authorList>
            <person name="Hongo Y."/>
            <person name="Kimura K."/>
            <person name="Takaki Y."/>
            <person name="Yoshida Y."/>
            <person name="Baba S."/>
            <person name="Kobayashi G."/>
            <person name="Nagasaki K."/>
            <person name="Hano T."/>
            <person name="Tomaru Y."/>
        </authorList>
    </citation>
    <scope>NUCLEOTIDE SEQUENCE [LARGE SCALE GENOMIC DNA]</scope>
    <source>
        <strain evidence="2 3">NIES-3715</strain>
    </source>
</reference>
<comment type="caution">
    <text evidence="2">The sequence shown here is derived from an EMBL/GenBank/DDBJ whole genome shotgun (WGS) entry which is preliminary data.</text>
</comment>